<dbReference type="GO" id="GO:0005886">
    <property type="term" value="C:plasma membrane"/>
    <property type="evidence" value="ECO:0007669"/>
    <property type="project" value="UniProtKB-SubCell"/>
</dbReference>
<dbReference type="Pfam" id="PF11356">
    <property type="entry name" value="T2SSC"/>
    <property type="match status" value="1"/>
</dbReference>
<dbReference type="GO" id="GO:0015031">
    <property type="term" value="P:protein transport"/>
    <property type="evidence" value="ECO:0007669"/>
    <property type="project" value="UniProtKB-KW"/>
</dbReference>
<dbReference type="AlphaFoldDB" id="A0A917CZJ5"/>
<dbReference type="Proteomes" id="UP000605253">
    <property type="component" value="Unassembled WGS sequence"/>
</dbReference>
<comment type="caution">
    <text evidence="11">The sequence shown here is derived from an EMBL/GenBank/DDBJ whole genome shotgun (WGS) entry which is preliminary data.</text>
</comment>
<evidence type="ECO:0000256" key="5">
    <source>
        <dbReference type="ARBA" id="ARBA00022692"/>
    </source>
</evidence>
<evidence type="ECO:0000256" key="9">
    <source>
        <dbReference type="SAM" id="MobiDB-lite"/>
    </source>
</evidence>
<dbReference type="InterPro" id="IPR001478">
    <property type="entry name" value="PDZ"/>
</dbReference>
<evidence type="ECO:0000313" key="12">
    <source>
        <dbReference type="Proteomes" id="UP000605253"/>
    </source>
</evidence>
<keyword evidence="5" id="KW-0812">Transmembrane</keyword>
<comment type="subcellular location">
    <subcellularLocation>
        <location evidence="1">Cell inner membrane</location>
    </subcellularLocation>
</comment>
<dbReference type="SUPFAM" id="SSF50156">
    <property type="entry name" value="PDZ domain-like"/>
    <property type="match status" value="1"/>
</dbReference>
<dbReference type="Gene3D" id="2.30.30.830">
    <property type="match status" value="1"/>
</dbReference>
<keyword evidence="12" id="KW-1185">Reference proteome</keyword>
<evidence type="ECO:0000256" key="8">
    <source>
        <dbReference type="ARBA" id="ARBA00023136"/>
    </source>
</evidence>
<keyword evidence="6" id="KW-0653">Protein transport</keyword>
<dbReference type="Gene3D" id="2.30.42.10">
    <property type="match status" value="1"/>
</dbReference>
<feature type="domain" description="PDZ" evidence="10">
    <location>
        <begin position="181"/>
        <end position="256"/>
    </location>
</feature>
<evidence type="ECO:0000256" key="2">
    <source>
        <dbReference type="ARBA" id="ARBA00022448"/>
    </source>
</evidence>
<evidence type="ECO:0000256" key="1">
    <source>
        <dbReference type="ARBA" id="ARBA00004533"/>
    </source>
</evidence>
<evidence type="ECO:0000256" key="3">
    <source>
        <dbReference type="ARBA" id="ARBA00022475"/>
    </source>
</evidence>
<evidence type="ECO:0000256" key="6">
    <source>
        <dbReference type="ARBA" id="ARBA00022927"/>
    </source>
</evidence>
<evidence type="ECO:0000313" key="11">
    <source>
        <dbReference type="EMBL" id="GGG02004.1"/>
    </source>
</evidence>
<evidence type="ECO:0000256" key="7">
    <source>
        <dbReference type="ARBA" id="ARBA00022989"/>
    </source>
</evidence>
<keyword evidence="7" id="KW-1133">Transmembrane helix</keyword>
<dbReference type="RefSeq" id="WP_188366000.1">
    <property type="nucleotide sequence ID" value="NZ_BAABJF010000028.1"/>
</dbReference>
<dbReference type="SMART" id="SM00228">
    <property type="entry name" value="PDZ"/>
    <property type="match status" value="1"/>
</dbReference>
<reference evidence="11" key="2">
    <citation type="submission" date="2020-09" db="EMBL/GenBank/DDBJ databases">
        <authorList>
            <person name="Sun Q."/>
            <person name="Zhou Y."/>
        </authorList>
    </citation>
    <scope>NUCLEOTIDE SEQUENCE</scope>
    <source>
        <strain evidence="11">CGMCC 1.12181</strain>
    </source>
</reference>
<dbReference type="InterPro" id="IPR024961">
    <property type="entry name" value="T2SS_GspC_N"/>
</dbReference>
<keyword evidence="8" id="KW-0472">Membrane</keyword>
<organism evidence="11 12">
    <name type="scientific">Marinicella pacifica</name>
    <dbReference type="NCBI Taxonomy" id="1171543"/>
    <lineage>
        <taxon>Bacteria</taxon>
        <taxon>Pseudomonadati</taxon>
        <taxon>Pseudomonadota</taxon>
        <taxon>Gammaproteobacteria</taxon>
        <taxon>Lysobacterales</taxon>
        <taxon>Marinicellaceae</taxon>
        <taxon>Marinicella</taxon>
    </lineage>
</organism>
<evidence type="ECO:0000256" key="4">
    <source>
        <dbReference type="ARBA" id="ARBA00022519"/>
    </source>
</evidence>
<keyword evidence="3" id="KW-1003">Cell membrane</keyword>
<dbReference type="EMBL" id="BMEO01000015">
    <property type="protein sequence ID" value="GGG02004.1"/>
    <property type="molecule type" value="Genomic_DNA"/>
</dbReference>
<protein>
    <recommendedName>
        <fullName evidence="10">PDZ domain-containing protein</fullName>
    </recommendedName>
</protein>
<keyword evidence="4" id="KW-0997">Cell inner membrane</keyword>
<evidence type="ECO:0000259" key="10">
    <source>
        <dbReference type="SMART" id="SM00228"/>
    </source>
</evidence>
<feature type="region of interest" description="Disordered" evidence="9">
    <location>
        <begin position="140"/>
        <end position="163"/>
    </location>
</feature>
<accession>A0A917CZJ5</accession>
<dbReference type="InterPro" id="IPR036034">
    <property type="entry name" value="PDZ_sf"/>
</dbReference>
<keyword evidence="2" id="KW-0813">Transport</keyword>
<reference evidence="11" key="1">
    <citation type="journal article" date="2014" name="Int. J. Syst. Evol. Microbiol.">
        <title>Complete genome sequence of Corynebacterium casei LMG S-19264T (=DSM 44701T), isolated from a smear-ripened cheese.</title>
        <authorList>
            <consortium name="US DOE Joint Genome Institute (JGI-PGF)"/>
            <person name="Walter F."/>
            <person name="Albersmeier A."/>
            <person name="Kalinowski J."/>
            <person name="Ruckert C."/>
        </authorList>
    </citation>
    <scope>NUCLEOTIDE SEQUENCE</scope>
    <source>
        <strain evidence="11">CGMCC 1.12181</strain>
    </source>
</reference>
<gene>
    <name evidence="11" type="ORF">GCM10011365_23970</name>
</gene>
<sequence>MLTGVVWGQFLLFPKHLSGEIESATAPQKLSADIQSRPPLSGYHLLGSSATTETDLNPAITGETGLDLIITGTFASNEKEHGQAYIRQPGGDEKMFQVGDRVFNVAKLSAVYPDYVLLEHNGRQEKLSLSKNRIQSNFGGSAPLNINQNQSDGGVQNPLTGGPQNWQEALNQTKYDPNKIAKLAGNVSVVHNNSGQIAGLKVSALSANDALMRQGLRSNDRIIAINGVAIAGDNLFAIKQQLEQGQSATVTVNRNGREIRLNLNLSEFQQ</sequence>
<proteinExistence type="predicted"/>
<name>A0A917CZJ5_9GAMM</name>